<dbReference type="OrthoDB" id="10264956at2759"/>
<dbReference type="InterPro" id="IPR024077">
    <property type="entry name" value="Neurolysin/TOP_dom2"/>
</dbReference>
<evidence type="ECO:0000256" key="5">
    <source>
        <dbReference type="ARBA" id="ARBA00023049"/>
    </source>
</evidence>
<reference evidence="8 9" key="2">
    <citation type="submission" date="2018-11" db="EMBL/GenBank/DDBJ databases">
        <authorList>
            <consortium name="Pathogen Informatics"/>
        </authorList>
    </citation>
    <scope>NUCLEOTIDE SEQUENCE [LARGE SCALE GENOMIC DNA]</scope>
</reference>
<keyword evidence="4 6" id="KW-0862">Zinc</keyword>
<accession>A0A183IUH6</accession>
<dbReference type="GO" id="GO:0006508">
    <property type="term" value="P:proteolysis"/>
    <property type="evidence" value="ECO:0007669"/>
    <property type="project" value="UniProtKB-KW"/>
</dbReference>
<dbReference type="GO" id="GO:0046872">
    <property type="term" value="F:metal ion binding"/>
    <property type="evidence" value="ECO:0007669"/>
    <property type="project" value="UniProtKB-UniRule"/>
</dbReference>
<comment type="cofactor">
    <cofactor evidence="6">
        <name>Zn(2+)</name>
        <dbReference type="ChEBI" id="CHEBI:29105"/>
    </cofactor>
    <text evidence="6">Binds 1 zinc ion.</text>
</comment>
<dbReference type="EMBL" id="UZAM01010479">
    <property type="protein sequence ID" value="VDP12527.1"/>
    <property type="molecule type" value="Genomic_DNA"/>
</dbReference>
<evidence type="ECO:0000256" key="2">
    <source>
        <dbReference type="ARBA" id="ARBA00022723"/>
    </source>
</evidence>
<evidence type="ECO:0000256" key="3">
    <source>
        <dbReference type="ARBA" id="ARBA00022801"/>
    </source>
</evidence>
<evidence type="ECO:0000313" key="8">
    <source>
        <dbReference type="EMBL" id="VDP12527.1"/>
    </source>
</evidence>
<organism evidence="10">
    <name type="scientific">Soboliphyme baturini</name>
    <dbReference type="NCBI Taxonomy" id="241478"/>
    <lineage>
        <taxon>Eukaryota</taxon>
        <taxon>Metazoa</taxon>
        <taxon>Ecdysozoa</taxon>
        <taxon>Nematoda</taxon>
        <taxon>Enoplea</taxon>
        <taxon>Dorylaimia</taxon>
        <taxon>Dioctophymatida</taxon>
        <taxon>Dioctophymatoidea</taxon>
        <taxon>Soboliphymatidae</taxon>
        <taxon>Soboliphyme</taxon>
    </lineage>
</organism>
<gene>
    <name evidence="8" type="ORF">SBAD_LOCUS7273</name>
</gene>
<feature type="domain" description="Peptidase M3A/M3B catalytic" evidence="7">
    <location>
        <begin position="6"/>
        <end position="121"/>
    </location>
</feature>
<evidence type="ECO:0000313" key="10">
    <source>
        <dbReference type="WBParaSite" id="SBAD_0000754501-mRNA-1"/>
    </source>
</evidence>
<comment type="similarity">
    <text evidence="6">Belongs to the peptidase M3 family.</text>
</comment>
<keyword evidence="5 6" id="KW-0482">Metalloprotease</keyword>
<proteinExistence type="inferred from homology"/>
<dbReference type="Proteomes" id="UP000270296">
    <property type="component" value="Unassembled WGS sequence"/>
</dbReference>
<keyword evidence="9" id="KW-1185">Reference proteome</keyword>
<dbReference type="SUPFAM" id="SSF55486">
    <property type="entry name" value="Metalloproteases ('zincins'), catalytic domain"/>
    <property type="match status" value="1"/>
</dbReference>
<name>A0A183IUH6_9BILA</name>
<dbReference type="GO" id="GO:0004222">
    <property type="term" value="F:metalloendopeptidase activity"/>
    <property type="evidence" value="ECO:0007669"/>
    <property type="project" value="InterPro"/>
</dbReference>
<dbReference type="WBParaSite" id="SBAD_0000754501-mRNA-1">
    <property type="protein sequence ID" value="SBAD_0000754501-mRNA-1"/>
    <property type="gene ID" value="SBAD_0000754501"/>
</dbReference>
<evidence type="ECO:0000256" key="4">
    <source>
        <dbReference type="ARBA" id="ARBA00022833"/>
    </source>
</evidence>
<dbReference type="Pfam" id="PF01432">
    <property type="entry name" value="Peptidase_M3"/>
    <property type="match status" value="1"/>
</dbReference>
<keyword evidence="2 6" id="KW-0479">Metal-binding</keyword>
<dbReference type="InterPro" id="IPR001567">
    <property type="entry name" value="Pept_M3A_M3B_dom"/>
</dbReference>
<keyword evidence="1 6" id="KW-0645">Protease</keyword>
<sequence>MNLPAFMRELFYSELDYHFYVSQNPFWFDVYRELYKSYFPFERKKEDCSPCSCVSLIDNQTAARNYKSLWSEMVACDILSSVNFKDEKSVKMFCEKFKELYLANDGSNSQLEIFTKFTGRSFPKVGPLIESWMLDPQSSN</sequence>
<dbReference type="AlphaFoldDB" id="A0A183IUH6"/>
<evidence type="ECO:0000313" key="9">
    <source>
        <dbReference type="Proteomes" id="UP000270296"/>
    </source>
</evidence>
<dbReference type="Gene3D" id="1.10.1370.10">
    <property type="entry name" value="Neurolysin, domain 3"/>
    <property type="match status" value="1"/>
</dbReference>
<evidence type="ECO:0000256" key="6">
    <source>
        <dbReference type="RuleBase" id="RU003435"/>
    </source>
</evidence>
<reference evidence="10" key="1">
    <citation type="submission" date="2016-06" db="UniProtKB">
        <authorList>
            <consortium name="WormBaseParasite"/>
        </authorList>
    </citation>
    <scope>IDENTIFICATION</scope>
</reference>
<keyword evidence="3 6" id="KW-0378">Hydrolase</keyword>
<protein>
    <submittedName>
        <fullName evidence="10">Peptidase_M3 domain-containing protein</fullName>
    </submittedName>
</protein>
<evidence type="ECO:0000259" key="7">
    <source>
        <dbReference type="Pfam" id="PF01432"/>
    </source>
</evidence>
<evidence type="ECO:0000256" key="1">
    <source>
        <dbReference type="ARBA" id="ARBA00022670"/>
    </source>
</evidence>